<protein>
    <submittedName>
        <fullName evidence="1">Uncharacterized protein</fullName>
    </submittedName>
</protein>
<sequence length="100" mass="11709">MVEQHGGWWSRTADGGAARRMVEQNGGWWSFEYFLLLFYMFRVSIKVTKSEPDRPVRLVEPEPGLVSGLITLDNRLKIKPKKRLLADIEKEMKRIYVLLD</sequence>
<evidence type="ECO:0000313" key="2">
    <source>
        <dbReference type="Proteomes" id="UP001157006"/>
    </source>
</evidence>
<proteinExistence type="predicted"/>
<dbReference type="EMBL" id="OX451735">
    <property type="protein sequence ID" value="CAI8593191.1"/>
    <property type="molecule type" value="Genomic_DNA"/>
</dbReference>
<organism evidence="1 2">
    <name type="scientific">Vicia faba</name>
    <name type="common">Broad bean</name>
    <name type="synonym">Faba vulgaris</name>
    <dbReference type="NCBI Taxonomy" id="3906"/>
    <lineage>
        <taxon>Eukaryota</taxon>
        <taxon>Viridiplantae</taxon>
        <taxon>Streptophyta</taxon>
        <taxon>Embryophyta</taxon>
        <taxon>Tracheophyta</taxon>
        <taxon>Spermatophyta</taxon>
        <taxon>Magnoliopsida</taxon>
        <taxon>eudicotyledons</taxon>
        <taxon>Gunneridae</taxon>
        <taxon>Pentapetalae</taxon>
        <taxon>rosids</taxon>
        <taxon>fabids</taxon>
        <taxon>Fabales</taxon>
        <taxon>Fabaceae</taxon>
        <taxon>Papilionoideae</taxon>
        <taxon>50 kb inversion clade</taxon>
        <taxon>NPAAA clade</taxon>
        <taxon>Hologalegina</taxon>
        <taxon>IRL clade</taxon>
        <taxon>Fabeae</taxon>
        <taxon>Vicia</taxon>
    </lineage>
</organism>
<keyword evidence="2" id="KW-1185">Reference proteome</keyword>
<dbReference type="Proteomes" id="UP001157006">
    <property type="component" value="Chromosome 1S"/>
</dbReference>
<accession>A0AAV0Z5V5</accession>
<reference evidence="1 2" key="1">
    <citation type="submission" date="2023-01" db="EMBL/GenBank/DDBJ databases">
        <authorList>
            <person name="Kreplak J."/>
        </authorList>
    </citation>
    <scope>NUCLEOTIDE SEQUENCE [LARGE SCALE GENOMIC DNA]</scope>
</reference>
<dbReference type="AlphaFoldDB" id="A0AAV0Z5V5"/>
<evidence type="ECO:0000313" key="1">
    <source>
        <dbReference type="EMBL" id="CAI8593191.1"/>
    </source>
</evidence>
<name>A0AAV0Z5V5_VICFA</name>
<gene>
    <name evidence="1" type="ORF">VFH_I078760</name>
</gene>